<dbReference type="Gene3D" id="3.90.920.10">
    <property type="entry name" value="DNA primase, PRIM domain"/>
    <property type="match status" value="1"/>
</dbReference>
<evidence type="ECO:0000313" key="1">
    <source>
        <dbReference type="EMBL" id="ODS33393.1"/>
    </source>
</evidence>
<dbReference type="Proteomes" id="UP000094056">
    <property type="component" value="Unassembled WGS sequence"/>
</dbReference>
<reference evidence="1 2" key="1">
    <citation type="submission" date="2016-07" db="EMBL/GenBank/DDBJ databases">
        <title>Draft genome of Scalindua rubra, obtained from a brine-seawater interface in the Red Sea, sheds light on salt adaptation in anammox bacteria.</title>
        <authorList>
            <person name="Speth D.R."/>
            <person name="Lagkouvardos I."/>
            <person name="Wang Y."/>
            <person name="Qian P.-Y."/>
            <person name="Dutilh B.E."/>
            <person name="Jetten M.S."/>
        </authorList>
    </citation>
    <scope>NUCLEOTIDE SEQUENCE [LARGE SCALE GENOMIC DNA]</scope>
    <source>
        <strain evidence="1">BSI-1</strain>
    </source>
</reference>
<evidence type="ECO:0008006" key="3">
    <source>
        <dbReference type="Google" id="ProtNLM"/>
    </source>
</evidence>
<protein>
    <recommendedName>
        <fullName evidence="3">DNA primase small subunit</fullName>
    </recommendedName>
</protein>
<accession>A0A1E3XCQ6</accession>
<name>A0A1E3XCQ6_9BACT</name>
<dbReference type="EMBL" id="MAYW01000030">
    <property type="protein sequence ID" value="ODS33393.1"/>
    <property type="molecule type" value="Genomic_DNA"/>
</dbReference>
<organism evidence="1 2">
    <name type="scientific">Candidatus Scalindua rubra</name>
    <dbReference type="NCBI Taxonomy" id="1872076"/>
    <lineage>
        <taxon>Bacteria</taxon>
        <taxon>Pseudomonadati</taxon>
        <taxon>Planctomycetota</taxon>
        <taxon>Candidatus Brocadiia</taxon>
        <taxon>Candidatus Brocadiales</taxon>
        <taxon>Candidatus Scalinduaceae</taxon>
        <taxon>Candidatus Scalindua</taxon>
    </lineage>
</organism>
<dbReference type="CDD" id="cd00525">
    <property type="entry name" value="AE_Prim_S_like"/>
    <property type="match status" value="1"/>
</dbReference>
<comment type="caution">
    <text evidence="1">The sequence shown here is derived from an EMBL/GenBank/DDBJ whole genome shotgun (WGS) entry which is preliminary data.</text>
</comment>
<evidence type="ECO:0000313" key="2">
    <source>
        <dbReference type="Proteomes" id="UP000094056"/>
    </source>
</evidence>
<proteinExistence type="predicted"/>
<gene>
    <name evidence="1" type="ORF">SCARUB_01502</name>
</gene>
<sequence>MGKFNLVDFAAQYQPGFRNNVVPIGEVPEFMQKYKHFECYSTFFIYSQDILRYIEENIVNGHPSVSGYDGKIDATYFPIDIDSPHLDLAFEVTNKMLNFLTEKRSIQKEAVLVYFSGHKGFHVMLDMRIFGKIRPSKYLHLFFSKMRRNLIKQIKLDDASPFDMTIKDRVKRN</sequence>
<dbReference type="SUPFAM" id="SSF56747">
    <property type="entry name" value="Prim-pol domain"/>
    <property type="match status" value="1"/>
</dbReference>
<dbReference type="AlphaFoldDB" id="A0A1E3XCQ6"/>